<feature type="binding site" evidence="3 4">
    <location>
        <begin position="129"/>
        <end position="130"/>
    </location>
    <ligand>
        <name>S-adenosyl-L-methionine</name>
        <dbReference type="ChEBI" id="CHEBI:59789"/>
    </ligand>
</feature>
<feature type="binding site" evidence="3">
    <location>
        <position position="211"/>
    </location>
    <ligand>
        <name>S-adenosyl-L-methionine</name>
        <dbReference type="ChEBI" id="CHEBI:59789"/>
    </ligand>
</feature>
<comment type="function">
    <text evidence="3">Catalyzes the conversion of S-adenosyl-L-methionine (SAM) to carboxy-S-adenosyl-L-methionine (Cx-SAM).</text>
</comment>
<name>A0A7U6GIT5_9GAMM</name>
<dbReference type="GO" id="GO:0032259">
    <property type="term" value="P:methylation"/>
    <property type="evidence" value="ECO:0007669"/>
    <property type="project" value="UniProtKB-KW"/>
</dbReference>
<dbReference type="Gene3D" id="3.40.50.150">
    <property type="entry name" value="Vaccinia Virus protein VP39"/>
    <property type="match status" value="1"/>
</dbReference>
<dbReference type="InterPro" id="IPR005271">
    <property type="entry name" value="CmoA"/>
</dbReference>
<dbReference type="AlphaFoldDB" id="A0A7U6GIT5"/>
<dbReference type="EMBL" id="AP012273">
    <property type="protein sequence ID" value="BAO44402.1"/>
    <property type="molecule type" value="Genomic_DNA"/>
</dbReference>
<dbReference type="NCBIfam" id="TIGR00740">
    <property type="entry name" value="carboxy-S-adenosyl-L-methionine synthase CmoA"/>
    <property type="match status" value="1"/>
</dbReference>
<dbReference type="PANTHER" id="PTHR43861:SF2">
    <property type="entry name" value="CARBOXY-S-ADENOSYL-L-METHIONINE SYNTHASE"/>
    <property type="match status" value="1"/>
</dbReference>
<dbReference type="CDD" id="cd02440">
    <property type="entry name" value="AdoMet_MTases"/>
    <property type="match status" value="1"/>
</dbReference>
<keyword evidence="1 3" id="KW-0808">Transferase</keyword>
<reference evidence="6 7" key="1">
    <citation type="journal article" date="2014" name="PLoS ONE">
        <title>Physiological and genomic features of a novel sulfur-oxidizing gammaproteobacterium belonging to a previously uncultivated symbiotic lineage isolated from a hydrothermal vent.</title>
        <authorList>
            <person name="Nunoura T."/>
            <person name="Takaki Y."/>
            <person name="Kazama H."/>
            <person name="Kakuta J."/>
            <person name="Shimamura S."/>
            <person name="Makita H."/>
            <person name="Hirai M."/>
            <person name="Miyazaki M."/>
            <person name="Takai K."/>
        </authorList>
    </citation>
    <scope>NUCLEOTIDE SEQUENCE [LARGE SCALE GENOMIC DNA]</scope>
    <source>
        <strain evidence="6 7">Hiromi1</strain>
    </source>
</reference>
<dbReference type="EC" id="2.1.3.-" evidence="3"/>
<feature type="binding site" evidence="3 4">
    <location>
        <begin position="77"/>
        <end position="79"/>
    </location>
    <ligand>
        <name>S-adenosyl-L-methionine</name>
        <dbReference type="ChEBI" id="CHEBI:59789"/>
    </ligand>
</feature>
<dbReference type="GO" id="GO:0016743">
    <property type="term" value="F:carboxyl- or carbamoyltransferase activity"/>
    <property type="evidence" value="ECO:0007669"/>
    <property type="project" value="UniProtKB-UniRule"/>
</dbReference>
<feature type="binding site" evidence="3 4">
    <location>
        <position position="52"/>
    </location>
    <ligand>
        <name>S-adenosyl-L-methionine</name>
        <dbReference type="ChEBI" id="CHEBI:59789"/>
    </ligand>
</feature>
<keyword evidence="7" id="KW-1185">Reference proteome</keyword>
<evidence type="ECO:0000256" key="4">
    <source>
        <dbReference type="PIRSR" id="PIRSR006325-1"/>
    </source>
</evidence>
<dbReference type="GO" id="GO:1904047">
    <property type="term" value="F:S-adenosyl-L-methionine binding"/>
    <property type="evidence" value="ECO:0007669"/>
    <property type="project" value="UniProtKB-UniRule"/>
</dbReference>
<evidence type="ECO:0000259" key="5">
    <source>
        <dbReference type="Pfam" id="PF13649"/>
    </source>
</evidence>
<comment type="similarity">
    <text evidence="3">Belongs to the class I-like SAM-binding methyltransferase superfamily. Cx-SAM synthase family.</text>
</comment>
<dbReference type="InterPro" id="IPR041698">
    <property type="entry name" value="Methyltransf_25"/>
</dbReference>
<evidence type="ECO:0000256" key="2">
    <source>
        <dbReference type="ARBA" id="ARBA00022691"/>
    </source>
</evidence>
<keyword evidence="2 3" id="KW-0949">S-adenosyl-L-methionine</keyword>
<sequence length="254" mass="28486">MVMNFMKRFEPNPSGFRDSLYADPQAHVGRFVFDERVAEVFADMISRSVPGYATIIGMIGLLAEQHATPGSRLYDLGCSLGAATVSMGKAIGERECRLVAVDNARPMLDKAARQFAAHLQTRVETHCADIREIDIHDASVVVLNFTLQFLPVEERLILLKKIRAGMQEDAVLILSEKIAGADAREDRLLVELHHAFKRANGYSDLEISQKRSALEEVLVPELIATHTRRLQEAGFSRVNLWFQCFNFVSFIARP</sequence>
<evidence type="ECO:0000256" key="1">
    <source>
        <dbReference type="ARBA" id="ARBA00022679"/>
    </source>
</evidence>
<gene>
    <name evidence="3" type="primary">cmoA</name>
    <name evidence="6" type="ORF">TBH_C1481</name>
</gene>
<dbReference type="InterPro" id="IPR029063">
    <property type="entry name" value="SAM-dependent_MTases_sf"/>
</dbReference>
<proteinExistence type="inferred from homology"/>
<evidence type="ECO:0000256" key="3">
    <source>
        <dbReference type="HAMAP-Rule" id="MF_01589"/>
    </source>
</evidence>
<keyword evidence="6" id="KW-0489">Methyltransferase</keyword>
<feature type="domain" description="Methyltransferase" evidence="5">
    <location>
        <begin position="75"/>
        <end position="164"/>
    </location>
</feature>
<dbReference type="Pfam" id="PF13649">
    <property type="entry name" value="Methyltransf_25"/>
    <property type="match status" value="1"/>
</dbReference>
<dbReference type="KEGG" id="tbn:TBH_C1481"/>
<protein>
    <recommendedName>
        <fullName evidence="3">Carboxy-S-adenosyl-L-methionine synthase</fullName>
        <shortName evidence="3">Cx-SAM synthase</shortName>
        <ecNumber evidence="3">2.1.3.-</ecNumber>
    </recommendedName>
</protein>
<feature type="binding site" evidence="3 4">
    <location>
        <begin position="102"/>
        <end position="103"/>
    </location>
    <ligand>
        <name>S-adenosyl-L-methionine</name>
        <dbReference type="ChEBI" id="CHEBI:59789"/>
    </ligand>
</feature>
<dbReference type="PANTHER" id="PTHR43861">
    <property type="entry name" value="TRANS-ACONITATE 2-METHYLTRANSFERASE-RELATED"/>
    <property type="match status" value="1"/>
</dbReference>
<comment type="catalytic activity">
    <reaction evidence="3">
        <text>prephenate + S-adenosyl-L-methionine = carboxy-S-adenosyl-L-methionine + 3-phenylpyruvate + H2O</text>
        <dbReference type="Rhea" id="RHEA:51692"/>
        <dbReference type="ChEBI" id="CHEBI:15377"/>
        <dbReference type="ChEBI" id="CHEBI:18005"/>
        <dbReference type="ChEBI" id="CHEBI:29934"/>
        <dbReference type="ChEBI" id="CHEBI:59789"/>
        <dbReference type="ChEBI" id="CHEBI:134278"/>
    </reaction>
</comment>
<dbReference type="HAMAP" id="MF_01589">
    <property type="entry name" value="Cx_SAM_synthase"/>
    <property type="match status" value="1"/>
</dbReference>
<evidence type="ECO:0000313" key="6">
    <source>
        <dbReference type="EMBL" id="BAO44402.1"/>
    </source>
</evidence>
<dbReference type="Proteomes" id="UP000031631">
    <property type="component" value="Chromosome"/>
</dbReference>
<accession>A0A7U6GIT5</accession>
<feature type="binding site" evidence="3 4">
    <location>
        <position position="144"/>
    </location>
    <ligand>
        <name>S-adenosyl-L-methionine</name>
        <dbReference type="ChEBI" id="CHEBI:59789"/>
    </ligand>
</feature>
<evidence type="ECO:0000313" key="7">
    <source>
        <dbReference type="Proteomes" id="UP000031631"/>
    </source>
</evidence>
<comment type="subunit">
    <text evidence="3">Homodimer.</text>
</comment>
<dbReference type="GO" id="GO:0008168">
    <property type="term" value="F:methyltransferase activity"/>
    <property type="evidence" value="ECO:0007669"/>
    <property type="project" value="UniProtKB-KW"/>
</dbReference>
<organism evidence="6 7">
    <name type="scientific">Thiolapillus brandeum</name>
    <dbReference type="NCBI Taxonomy" id="1076588"/>
    <lineage>
        <taxon>Bacteria</taxon>
        <taxon>Pseudomonadati</taxon>
        <taxon>Pseudomonadota</taxon>
        <taxon>Gammaproteobacteria</taxon>
        <taxon>Chromatiales</taxon>
        <taxon>Sedimenticolaceae</taxon>
        <taxon>Thiolapillus</taxon>
    </lineage>
</organism>
<dbReference type="SUPFAM" id="SSF53335">
    <property type="entry name" value="S-adenosyl-L-methionine-dependent methyltransferases"/>
    <property type="match status" value="1"/>
</dbReference>
<dbReference type="GO" id="GO:0002098">
    <property type="term" value="P:tRNA wobble uridine modification"/>
    <property type="evidence" value="ECO:0007669"/>
    <property type="project" value="InterPro"/>
</dbReference>
<dbReference type="PIRSF" id="PIRSF006325">
    <property type="entry name" value="MeTrfase_bac"/>
    <property type="match status" value="1"/>
</dbReference>